<sequence length="542" mass="62042">MKFEKYSFEYPTPKIPYYHLRLSLTDLAGKGNHVVTGVTVDGVRSRDFDVFNDGEKVIPAVFKALAVERLICVRIDWTKGQRHEVSVMLFDAEDKTYEVTCTAVASGEHGYWNRQWKYYASHVLEETIGLERVQEPVHVILGLYSDRIQDPEAEIRVVAIHSKTGIAEEIPSQVYGVSKWEKWTDIHCQPTTTVELAFSADVAAYEKKVFLIFYGNPEASKPLYPSDLKISGSGYALTVENKFYRVSLHSESGSIDEIVSKDASDVTFCHHLETNGTMQWNPDVYAPPKTWMHSSDWVAPEDFTVISGPVFVMVKRYNPIVDYEEVDCSITYLFYSNNQGISIESNIDVNKDLDVVALRNGSVVLNKETTGDFAWMGMDSRVRTVHITDMPRHPVKGMTFDARTPWYSFFNAERNNALGVLNLEFNGIRRQGGLLEWEPYFYLHWGPWFYVSRPIIYTFTSNNPQRVMHMSAGTSFHERYQLVPFTKSRQDDGCSGFSELDTLNRKARVPLSKLMAKFDTDTRVPDEWIPPILVSHFEELVD</sequence>
<reference evidence="2" key="1">
    <citation type="submission" date="2011-04" db="EMBL/GenBank/DDBJ databases">
        <title>The complete genome of Spirochaeta coccoides DSM 17374.</title>
        <authorList>
            <person name="Lucas S."/>
            <person name="Copeland A."/>
            <person name="Lapidus A."/>
            <person name="Bruce D."/>
            <person name="Goodwin L."/>
            <person name="Pitluck S."/>
            <person name="Peters L."/>
            <person name="Kyrpides N."/>
            <person name="Mavromatis K."/>
            <person name="Pagani I."/>
            <person name="Ivanova N."/>
            <person name="Ovchinnikova G."/>
            <person name="Lu M."/>
            <person name="Detter J.C."/>
            <person name="Tapia R."/>
            <person name="Han C."/>
            <person name="Land M."/>
            <person name="Hauser L."/>
            <person name="Markowitz V."/>
            <person name="Cheng J.-F."/>
            <person name="Hugenholtz P."/>
            <person name="Woyke T."/>
            <person name="Wu D."/>
            <person name="Spring S."/>
            <person name="Schroeder M."/>
            <person name="Brambilla E."/>
            <person name="Klenk H.-P."/>
            <person name="Eisen J.A."/>
        </authorList>
    </citation>
    <scope>NUCLEOTIDE SEQUENCE [LARGE SCALE GENOMIC DNA]</scope>
    <source>
        <strain evidence="2">ATCC BAA-1237 / DSM 17374 / SPN1</strain>
    </source>
</reference>
<name>F4GHI2_PARC1</name>
<dbReference type="GO" id="GO:0030246">
    <property type="term" value="F:carbohydrate binding"/>
    <property type="evidence" value="ECO:0007669"/>
    <property type="project" value="InterPro"/>
</dbReference>
<dbReference type="InterPro" id="IPR011013">
    <property type="entry name" value="Gal_mutarotase_sf_dom"/>
</dbReference>
<dbReference type="Proteomes" id="UP000007939">
    <property type="component" value="Chromosome"/>
</dbReference>
<protein>
    <submittedName>
        <fullName evidence="1">Uncharacterized protein</fullName>
    </submittedName>
</protein>
<dbReference type="RefSeq" id="WP_013739966.1">
    <property type="nucleotide sequence ID" value="NC_015436.1"/>
</dbReference>
<gene>
    <name evidence="1" type="ordered locus">Spico_1366</name>
</gene>
<reference evidence="1 2" key="2">
    <citation type="journal article" date="2012" name="Stand. Genomic Sci.">
        <title>Complete genome sequence of the termite hindgut bacterium Spirochaeta coccoides type strain (SPN1(T)), reclassification in the genus Sphaerochaeta as Sphaerochaeta coccoides comb. nov. and emendations of the family Spirochaetaceae and the genus Sphaerochaeta.</title>
        <authorList>
            <person name="Abt B."/>
            <person name="Han C."/>
            <person name="Scheuner C."/>
            <person name="Lu M."/>
            <person name="Lapidus A."/>
            <person name="Nolan M."/>
            <person name="Lucas S."/>
            <person name="Hammon N."/>
            <person name="Deshpande S."/>
            <person name="Cheng J.F."/>
            <person name="Tapia R."/>
            <person name="Goodwin L.A."/>
            <person name="Pitluck S."/>
            <person name="Liolios K."/>
            <person name="Pagani I."/>
            <person name="Ivanova N."/>
            <person name="Mavromatis K."/>
            <person name="Mikhailova N."/>
            <person name="Huntemann M."/>
            <person name="Pati A."/>
            <person name="Chen A."/>
            <person name="Palaniappan K."/>
            <person name="Land M."/>
            <person name="Hauser L."/>
            <person name="Brambilla E.M."/>
            <person name="Rohde M."/>
            <person name="Spring S."/>
            <person name="Gronow S."/>
            <person name="Goker M."/>
            <person name="Woyke T."/>
            <person name="Bristow J."/>
            <person name="Eisen J.A."/>
            <person name="Markowitz V."/>
            <person name="Hugenholtz P."/>
            <person name="Kyrpides N.C."/>
            <person name="Klenk H.P."/>
            <person name="Detter J.C."/>
        </authorList>
    </citation>
    <scope>NUCLEOTIDE SEQUENCE [LARGE SCALE GENOMIC DNA]</scope>
    <source>
        <strain evidence="2">ATCC BAA-1237 / DSM 17374 / SPN1</strain>
    </source>
</reference>
<dbReference type="SUPFAM" id="SSF74650">
    <property type="entry name" value="Galactose mutarotase-like"/>
    <property type="match status" value="1"/>
</dbReference>
<dbReference type="HOGENOM" id="CLU_502389_0_0_12"/>
<evidence type="ECO:0000313" key="1">
    <source>
        <dbReference type="EMBL" id="AEC02571.1"/>
    </source>
</evidence>
<dbReference type="KEGG" id="scc:Spico_1366"/>
<dbReference type="GO" id="GO:0005975">
    <property type="term" value="P:carbohydrate metabolic process"/>
    <property type="evidence" value="ECO:0007669"/>
    <property type="project" value="InterPro"/>
</dbReference>
<dbReference type="OrthoDB" id="1405334at2"/>
<dbReference type="EMBL" id="CP002659">
    <property type="protein sequence ID" value="AEC02571.1"/>
    <property type="molecule type" value="Genomic_DNA"/>
</dbReference>
<dbReference type="GO" id="GO:0003824">
    <property type="term" value="F:catalytic activity"/>
    <property type="evidence" value="ECO:0007669"/>
    <property type="project" value="InterPro"/>
</dbReference>
<dbReference type="AlphaFoldDB" id="F4GHI2"/>
<accession>F4GHI2</accession>
<keyword evidence="2" id="KW-1185">Reference proteome</keyword>
<proteinExistence type="predicted"/>
<dbReference type="STRING" id="760011.Spico_1366"/>
<organism evidence="1 2">
    <name type="scientific">Parasphaerochaeta coccoides (strain ATCC BAA-1237 / DSM 17374 / SPN1)</name>
    <name type="common">Sphaerochaeta coccoides</name>
    <dbReference type="NCBI Taxonomy" id="760011"/>
    <lineage>
        <taxon>Bacteria</taxon>
        <taxon>Pseudomonadati</taxon>
        <taxon>Spirochaetota</taxon>
        <taxon>Spirochaetia</taxon>
        <taxon>Spirochaetales</taxon>
        <taxon>Sphaerochaetaceae</taxon>
        <taxon>Parasphaerochaeta</taxon>
    </lineage>
</organism>
<evidence type="ECO:0000313" key="2">
    <source>
        <dbReference type="Proteomes" id="UP000007939"/>
    </source>
</evidence>